<keyword evidence="8" id="KW-1185">Reference proteome</keyword>
<dbReference type="Proteomes" id="UP000326924">
    <property type="component" value="Unassembled WGS sequence"/>
</dbReference>
<reference evidence="7 8" key="1">
    <citation type="submission" date="2019-09" db="EMBL/GenBank/DDBJ databases">
        <title>Draft genome of the ectomycorrhizal ascomycete Sphaerosporella brunnea.</title>
        <authorList>
            <consortium name="DOE Joint Genome Institute"/>
            <person name="Benucci G.M."/>
            <person name="Marozzi G."/>
            <person name="Antonielli L."/>
            <person name="Sanchez S."/>
            <person name="Marco P."/>
            <person name="Wang X."/>
            <person name="Falini L.B."/>
            <person name="Barry K."/>
            <person name="Haridas S."/>
            <person name="Lipzen A."/>
            <person name="Labutti K."/>
            <person name="Grigoriev I.V."/>
            <person name="Murat C."/>
            <person name="Martin F."/>
            <person name="Albertini E."/>
            <person name="Donnini D."/>
            <person name="Bonito G."/>
        </authorList>
    </citation>
    <scope>NUCLEOTIDE SEQUENCE [LARGE SCALE GENOMIC DNA]</scope>
    <source>
        <strain evidence="7 8">Sb_GMNB300</strain>
    </source>
</reference>
<proteinExistence type="predicted"/>
<accession>A0A5J5EVS3</accession>
<dbReference type="InParanoid" id="A0A5J5EVS3"/>
<dbReference type="InterPro" id="IPR005103">
    <property type="entry name" value="AA9_LPMO"/>
</dbReference>
<comment type="caution">
    <text evidence="7">The sequence shown here is derived from an EMBL/GenBank/DDBJ whole genome shotgun (WGS) entry which is preliminary data.</text>
</comment>
<organism evidence="7 8">
    <name type="scientific">Sphaerosporella brunnea</name>
    <dbReference type="NCBI Taxonomy" id="1250544"/>
    <lineage>
        <taxon>Eukaryota</taxon>
        <taxon>Fungi</taxon>
        <taxon>Dikarya</taxon>
        <taxon>Ascomycota</taxon>
        <taxon>Pezizomycotina</taxon>
        <taxon>Pezizomycetes</taxon>
        <taxon>Pezizales</taxon>
        <taxon>Pyronemataceae</taxon>
        <taxon>Sphaerosporella</taxon>
    </lineage>
</organism>
<dbReference type="EC" id="1.14.99.56" evidence="5"/>
<dbReference type="PANTHER" id="PTHR33353:SF32">
    <property type="entry name" value="ENDO-BETA-1,4-GLUCANASE D"/>
    <property type="match status" value="1"/>
</dbReference>
<comment type="catalytic activity">
    <reaction evidence="5">
        <text>[(1-&gt;4)-beta-D-glucosyl]n+m + reduced acceptor + O2 = 4-dehydro-beta-D-glucosyl-[(1-&gt;4)-beta-D-glucosyl]n-1 + [(1-&gt;4)-beta-D-glucosyl]m + acceptor + H2O.</text>
        <dbReference type="EC" id="1.14.99.56"/>
    </reaction>
</comment>
<feature type="domain" description="Auxiliary Activity family 9 catalytic" evidence="6">
    <location>
        <begin position="9"/>
        <end position="209"/>
    </location>
</feature>
<evidence type="ECO:0000256" key="3">
    <source>
        <dbReference type="ARBA" id="ARBA00022525"/>
    </source>
</evidence>
<sequence>MGAGSAVAHHVVTNIWVDGVDQGPGTCMRLPLNTSPILDVNSQEMACNVNGGIQAGITCAAHAGSTITVQWRTWPDNSNDGPIADSHQGPCAVYMKQMGAKGSGNVAGGGWFKIWHDGFHDGEFCTNRLRKNSNRMDVTIPADLAAGYYTFRAESLALHQGQNLGGAQWYIGCAQLFVYSTGGNANPKNTVSIPGYVTAKHPGVLYNWWLKMGADYVIPGPAPYIKTNAGGGKPQIVPFYASKYPECLVKNANWCAVTPPAYTNEATCWKASENCWKQLDACYKEAPITGNKGCKEWENKCSNYKVCS</sequence>
<dbReference type="GO" id="GO:0008810">
    <property type="term" value="F:cellulase activity"/>
    <property type="evidence" value="ECO:0007669"/>
    <property type="project" value="UniProtKB-UniRule"/>
</dbReference>
<dbReference type="InterPro" id="IPR049892">
    <property type="entry name" value="AA9"/>
</dbReference>
<evidence type="ECO:0000259" key="6">
    <source>
        <dbReference type="Pfam" id="PF03443"/>
    </source>
</evidence>
<dbReference type="GO" id="GO:0030248">
    <property type="term" value="F:cellulose binding"/>
    <property type="evidence" value="ECO:0007669"/>
    <property type="project" value="UniProtKB-UniRule"/>
</dbReference>
<dbReference type="EMBL" id="VXIS01000105">
    <property type="protein sequence ID" value="KAA8904673.1"/>
    <property type="molecule type" value="Genomic_DNA"/>
</dbReference>
<dbReference type="AlphaFoldDB" id="A0A5J5EVS3"/>
<evidence type="ECO:0000256" key="1">
    <source>
        <dbReference type="ARBA" id="ARBA00001973"/>
    </source>
</evidence>
<gene>
    <name evidence="7" type="ORF">FN846DRAFT_813396</name>
</gene>
<evidence type="ECO:0000256" key="2">
    <source>
        <dbReference type="ARBA" id="ARBA00004613"/>
    </source>
</evidence>
<evidence type="ECO:0000313" key="7">
    <source>
        <dbReference type="EMBL" id="KAA8904673.1"/>
    </source>
</evidence>
<protein>
    <recommendedName>
        <fullName evidence="5">AA9 family lytic polysaccharide monooxygenase</fullName>
        <ecNumber evidence="5">1.14.99.56</ecNumber>
    </recommendedName>
    <alternativeName>
        <fullName evidence="5">Endo-beta-1,4-glucanase</fullName>
    </alternativeName>
    <alternativeName>
        <fullName evidence="5">Glycosyl hydrolase 61 family protein</fullName>
    </alternativeName>
</protein>
<dbReference type="Pfam" id="PF03443">
    <property type="entry name" value="AA9"/>
    <property type="match status" value="1"/>
</dbReference>
<keyword evidence="5" id="KW-0119">Carbohydrate metabolism</keyword>
<evidence type="ECO:0000256" key="5">
    <source>
        <dbReference type="RuleBase" id="RU368122"/>
    </source>
</evidence>
<dbReference type="GO" id="GO:0030245">
    <property type="term" value="P:cellulose catabolic process"/>
    <property type="evidence" value="ECO:0007669"/>
    <property type="project" value="UniProtKB-UniRule"/>
</dbReference>
<dbReference type="Gene3D" id="2.70.50.70">
    <property type="match status" value="1"/>
</dbReference>
<comment type="domain">
    <text evidence="5">Has a modular structure: an endo-beta-1,4-glucanase catalytic module at the N-terminus, a linker rich in serines and threonines, and a C-terminal carbohydrate-binding module (CBM).</text>
</comment>
<comment type="cofactor">
    <cofactor evidence="1">
        <name>Cu(2+)</name>
        <dbReference type="ChEBI" id="CHEBI:29036"/>
    </cofactor>
</comment>
<keyword evidence="7" id="KW-0378">Hydrolase</keyword>
<name>A0A5J5EVS3_9PEZI</name>
<comment type="subcellular location">
    <subcellularLocation>
        <location evidence="2 5">Secreted</location>
    </subcellularLocation>
</comment>
<dbReference type="GO" id="GO:0005576">
    <property type="term" value="C:extracellular region"/>
    <property type="evidence" value="ECO:0007669"/>
    <property type="project" value="UniProtKB-SubCell"/>
</dbReference>
<comment type="function">
    <text evidence="5">Lytic polysaccharide monooxygenase (LMPO) that depolymerizes crystalline and amorphous polysaccharides via the oxidation of scissile alpha- or beta-(1-4)-glycosidic bonds, yielding C1 and/or C4 oxidation products. Catalysis by LPMOs requires the reduction of the active-site copper from Cu(II) to Cu(I) by a reducing agent and H(2)O(2) or O(2) as a cosubstrate.</text>
</comment>
<dbReference type="PANTHER" id="PTHR33353">
    <property type="entry name" value="PUTATIVE (AFU_ORTHOLOGUE AFUA_1G12560)-RELATED"/>
    <property type="match status" value="1"/>
</dbReference>
<keyword evidence="5" id="KW-0624">Polysaccharide degradation</keyword>
<keyword evidence="5" id="KW-0136">Cellulose degradation</keyword>
<keyword evidence="3 5" id="KW-0964">Secreted</keyword>
<evidence type="ECO:0000313" key="8">
    <source>
        <dbReference type="Proteomes" id="UP000326924"/>
    </source>
</evidence>
<dbReference type="OrthoDB" id="5985073at2759"/>
<evidence type="ECO:0000256" key="4">
    <source>
        <dbReference type="ARBA" id="ARBA00023157"/>
    </source>
</evidence>
<keyword evidence="4 5" id="KW-1015">Disulfide bond</keyword>
<dbReference type="CDD" id="cd21175">
    <property type="entry name" value="LPMO_AA9"/>
    <property type="match status" value="1"/>
</dbReference>